<accession>A0A8H7AIY0</accession>
<gene>
    <name evidence="3" type="ORF">GJ744_012332</name>
</gene>
<evidence type="ECO:0000259" key="2">
    <source>
        <dbReference type="Pfam" id="PF00472"/>
    </source>
</evidence>
<dbReference type="InterPro" id="IPR000352">
    <property type="entry name" value="Pep_chain_release_fac_I"/>
</dbReference>
<dbReference type="AlphaFoldDB" id="A0A8H7AIY0"/>
<protein>
    <recommendedName>
        <fullName evidence="2">Prokaryotic-type class I peptide chain release factors domain-containing protein</fullName>
    </recommendedName>
</protein>
<feature type="domain" description="Prokaryotic-type class I peptide chain release factors" evidence="2">
    <location>
        <begin position="65"/>
        <end position="193"/>
    </location>
</feature>
<dbReference type="GO" id="GO:0004045">
    <property type="term" value="F:peptidyl-tRNA hydrolase activity"/>
    <property type="evidence" value="ECO:0007669"/>
    <property type="project" value="TreeGrafter"/>
</dbReference>
<dbReference type="PANTHER" id="PTHR11075:SF54">
    <property type="entry name" value="LARGE RIBOSOMAL SUBUNIT PROTEIN ML62"/>
    <property type="match status" value="1"/>
</dbReference>
<feature type="compositionally biased region" description="Basic and acidic residues" evidence="1">
    <location>
        <begin position="156"/>
        <end position="181"/>
    </location>
</feature>
<dbReference type="EMBL" id="JAACFV010000096">
    <property type="protein sequence ID" value="KAF7505985.1"/>
    <property type="molecule type" value="Genomic_DNA"/>
</dbReference>
<name>A0A8H7AIY0_9EURO</name>
<comment type="caution">
    <text evidence="3">The sequence shown here is derived from an EMBL/GenBank/DDBJ whole genome shotgun (WGS) entry which is preliminary data.</text>
</comment>
<organism evidence="3 4">
    <name type="scientific">Endocarpon pusillum</name>
    <dbReference type="NCBI Taxonomy" id="364733"/>
    <lineage>
        <taxon>Eukaryota</taxon>
        <taxon>Fungi</taxon>
        <taxon>Dikarya</taxon>
        <taxon>Ascomycota</taxon>
        <taxon>Pezizomycotina</taxon>
        <taxon>Eurotiomycetes</taxon>
        <taxon>Chaetothyriomycetidae</taxon>
        <taxon>Verrucariales</taxon>
        <taxon>Verrucariaceae</taxon>
        <taxon>Endocarpon</taxon>
    </lineage>
</organism>
<evidence type="ECO:0000256" key="1">
    <source>
        <dbReference type="SAM" id="MobiDB-lite"/>
    </source>
</evidence>
<dbReference type="GO" id="GO:0005762">
    <property type="term" value="C:mitochondrial large ribosomal subunit"/>
    <property type="evidence" value="ECO:0007669"/>
    <property type="project" value="TreeGrafter"/>
</dbReference>
<proteinExistence type="predicted"/>
<keyword evidence="4" id="KW-1185">Reference proteome</keyword>
<dbReference type="InterPro" id="IPR052104">
    <property type="entry name" value="Mito_Release_Factor_mL62"/>
</dbReference>
<dbReference type="SUPFAM" id="SSF110916">
    <property type="entry name" value="Peptidyl-tRNA hydrolase domain-like"/>
    <property type="match status" value="1"/>
</dbReference>
<dbReference type="PANTHER" id="PTHR11075">
    <property type="entry name" value="PEPTIDE CHAIN RELEASE FACTOR"/>
    <property type="match status" value="1"/>
</dbReference>
<reference evidence="3" key="1">
    <citation type="submission" date="2020-02" db="EMBL/GenBank/DDBJ databases">
        <authorList>
            <person name="Palmer J.M."/>
        </authorList>
    </citation>
    <scope>NUCLEOTIDE SEQUENCE</scope>
    <source>
        <strain evidence="3">EPUS1.4</strain>
        <tissue evidence="3">Thallus</tissue>
    </source>
</reference>
<dbReference type="GO" id="GO:0070126">
    <property type="term" value="P:mitochondrial translational termination"/>
    <property type="evidence" value="ECO:0007669"/>
    <property type="project" value="TreeGrafter"/>
</dbReference>
<feature type="compositionally biased region" description="Basic residues" evidence="1">
    <location>
        <begin position="182"/>
        <end position="200"/>
    </location>
</feature>
<evidence type="ECO:0000313" key="3">
    <source>
        <dbReference type="EMBL" id="KAF7505985.1"/>
    </source>
</evidence>
<sequence length="200" mass="22494">MRTALQLGLPGLLQQIYPSLVLTTELPLSSKRRNYSQTTSVPNSEADLASARRWIATFTSDSIPRDIGDVSFSRSSGPGGQNVNKVSSKAQLRVPVDKLFPRIPSLLHSSVMASRYYAEKSRSLLIQADESRKQTANREACYRKLHELVVELARDRIPGETSESQKDKVKQLKRSENEARLRNKKQHSYKKASRSKSHGD</sequence>
<dbReference type="GO" id="GO:0016150">
    <property type="term" value="F:translation release factor activity, codon nonspecific"/>
    <property type="evidence" value="ECO:0007669"/>
    <property type="project" value="TreeGrafter"/>
</dbReference>
<dbReference type="Gene3D" id="3.30.160.20">
    <property type="match status" value="1"/>
</dbReference>
<feature type="region of interest" description="Disordered" evidence="1">
    <location>
        <begin position="156"/>
        <end position="200"/>
    </location>
</feature>
<dbReference type="Pfam" id="PF00472">
    <property type="entry name" value="RF-1"/>
    <property type="match status" value="1"/>
</dbReference>
<evidence type="ECO:0000313" key="4">
    <source>
        <dbReference type="Proteomes" id="UP000606974"/>
    </source>
</evidence>
<dbReference type="OrthoDB" id="270639at2759"/>
<dbReference type="Proteomes" id="UP000606974">
    <property type="component" value="Unassembled WGS sequence"/>
</dbReference>